<dbReference type="PANTHER" id="PTHR21039">
    <property type="entry name" value="HISTIDINOL PHOSPHATASE-RELATED"/>
    <property type="match status" value="1"/>
</dbReference>
<proteinExistence type="inferred from homology"/>
<sequence length="262" mass="29814">MRVDTHNHTIYCNHASGSMNEYIQRAIRLGIDIFGFSCHAPMEFDKKYRMSAEILPLYLQQIQDLKKNYIGQIEILSALEVDFILGRENLLLDSVINADVDYLIGSVHFLDDWGFDNPEFVGRWKSFGETKAWDKYLDSMQEMAKSRLFQIAGHFDLPKIFGNFMPQSLASKCGETLEILHQNDMILEINAAGLRKNVGEAYPSLNVLNLAREIGLDITLSSDAHDVSQVGFGYETCLNLAKKAGYNKAAIFRKKKKDYVEI</sequence>
<evidence type="ECO:0000313" key="11">
    <source>
        <dbReference type="EMBL" id="TLD95038.1"/>
    </source>
</evidence>
<reference evidence="10 13" key="4">
    <citation type="submission" date="2019-12" db="EMBL/GenBank/DDBJ databases">
        <title>Multi-Generational Helicobacter saguini Isolates.</title>
        <authorList>
            <person name="Mannion A."/>
            <person name="Shen Z."/>
            <person name="Fox J.G."/>
        </authorList>
    </citation>
    <scope>NUCLEOTIDE SEQUENCE [LARGE SCALE GENOMIC DNA]</scope>
    <source>
        <strain evidence="10">16-048</strain>
        <strain evidence="13">16-048 (F4)</strain>
    </source>
</reference>
<evidence type="ECO:0000256" key="7">
    <source>
        <dbReference type="ARBA" id="ARBA00049158"/>
    </source>
</evidence>
<evidence type="ECO:0000256" key="3">
    <source>
        <dbReference type="ARBA" id="ARBA00013085"/>
    </source>
</evidence>
<dbReference type="InterPro" id="IPR004013">
    <property type="entry name" value="PHP_dom"/>
</dbReference>
<dbReference type="GO" id="GO:0004401">
    <property type="term" value="F:histidinol-phosphatase activity"/>
    <property type="evidence" value="ECO:0007669"/>
    <property type="project" value="UniProtKB-UniRule"/>
</dbReference>
<dbReference type="OrthoDB" id="9775255at2"/>
<evidence type="ECO:0000259" key="9">
    <source>
        <dbReference type="Pfam" id="PF02811"/>
    </source>
</evidence>
<evidence type="ECO:0000256" key="5">
    <source>
        <dbReference type="ARBA" id="ARBA00022801"/>
    </source>
</evidence>
<comment type="pathway">
    <text evidence="1 8">Amino-acid biosynthesis; L-histidine biosynthesis; L-histidine from 5-phospho-alpha-D-ribose 1-diphosphate: step 8/9.</text>
</comment>
<evidence type="ECO:0000313" key="10">
    <source>
        <dbReference type="EMBL" id="MWV69386.1"/>
    </source>
</evidence>
<accession>A0A347VT04</accession>
<dbReference type="UniPathway" id="UPA00031">
    <property type="reaction ID" value="UER00013"/>
</dbReference>
<dbReference type="InterPro" id="IPR010140">
    <property type="entry name" value="Histidinol_P_phosphatase_HisJ"/>
</dbReference>
<evidence type="ECO:0000256" key="4">
    <source>
        <dbReference type="ARBA" id="ARBA00022605"/>
    </source>
</evidence>
<reference evidence="11 12" key="1">
    <citation type="journal article" date="2014" name="Genome Announc.">
        <title>Draft genome sequences of eight enterohepatic helicobacter species isolated from both laboratory and wild rodents.</title>
        <authorList>
            <person name="Sheh A."/>
            <person name="Shen Z."/>
            <person name="Fox J.G."/>
        </authorList>
    </citation>
    <scope>NUCLEOTIDE SEQUENCE [LARGE SCALE GENOMIC DNA]</scope>
    <source>
        <strain evidence="11 12">MIT 97-6194</strain>
    </source>
</reference>
<dbReference type="SUPFAM" id="SSF89550">
    <property type="entry name" value="PHP domain-like"/>
    <property type="match status" value="1"/>
</dbReference>
<dbReference type="NCBIfam" id="TIGR01856">
    <property type="entry name" value="hisJ_fam"/>
    <property type="match status" value="1"/>
</dbReference>
<dbReference type="AlphaFoldDB" id="A0A347VT04"/>
<dbReference type="EMBL" id="JRMP02000004">
    <property type="protein sequence ID" value="TLD95038.1"/>
    <property type="molecule type" value="Genomic_DNA"/>
</dbReference>
<protein>
    <recommendedName>
        <fullName evidence="3 8">Histidinol-phosphatase</fullName>
        <shortName evidence="8">HolPase</shortName>
        <ecNumber evidence="3 8">3.1.3.15</ecNumber>
    </recommendedName>
</protein>
<evidence type="ECO:0000256" key="2">
    <source>
        <dbReference type="ARBA" id="ARBA00009152"/>
    </source>
</evidence>
<keyword evidence="4 8" id="KW-0028">Amino-acid biosynthesis</keyword>
<feature type="domain" description="PHP" evidence="9">
    <location>
        <begin position="4"/>
        <end position="191"/>
    </location>
</feature>
<dbReference type="Proteomes" id="UP000029714">
    <property type="component" value="Unassembled WGS sequence"/>
</dbReference>
<comment type="caution">
    <text evidence="11">The sequence shown here is derived from an EMBL/GenBank/DDBJ whole genome shotgun (WGS) entry which is preliminary data.</text>
</comment>
<dbReference type="Gene3D" id="3.20.20.140">
    <property type="entry name" value="Metal-dependent hydrolases"/>
    <property type="match status" value="1"/>
</dbReference>
<dbReference type="EC" id="3.1.3.15" evidence="3 8"/>
<organism evidence="11 12">
    <name type="scientific">Helicobacter saguini</name>
    <dbReference type="NCBI Taxonomy" id="1548018"/>
    <lineage>
        <taxon>Bacteria</taxon>
        <taxon>Pseudomonadati</taxon>
        <taxon>Campylobacterota</taxon>
        <taxon>Epsilonproteobacteria</taxon>
        <taxon>Campylobacterales</taxon>
        <taxon>Helicobacteraceae</taxon>
        <taxon>Helicobacter</taxon>
    </lineage>
</organism>
<dbReference type="RefSeq" id="WP_034574016.1">
    <property type="nucleotide sequence ID" value="NZ_JRMP02000004.1"/>
</dbReference>
<dbReference type="PANTHER" id="PTHR21039:SF0">
    <property type="entry name" value="HISTIDINOL-PHOSPHATASE"/>
    <property type="match status" value="1"/>
</dbReference>
<evidence type="ECO:0000256" key="8">
    <source>
        <dbReference type="RuleBase" id="RU366003"/>
    </source>
</evidence>
<keyword evidence="5 8" id="KW-0378">Hydrolase</keyword>
<keyword evidence="6 8" id="KW-0368">Histidine biosynthesis</keyword>
<dbReference type="GO" id="GO:0000105">
    <property type="term" value="P:L-histidine biosynthetic process"/>
    <property type="evidence" value="ECO:0007669"/>
    <property type="project" value="UniProtKB-UniRule"/>
</dbReference>
<reference evidence="11" key="3">
    <citation type="submission" date="2018-04" db="EMBL/GenBank/DDBJ databases">
        <authorList>
            <person name="Sheh A."/>
            <person name="Shen Z."/>
            <person name="Mannion A.J."/>
            <person name="Fox J.G."/>
        </authorList>
    </citation>
    <scope>NUCLEOTIDE SEQUENCE</scope>
    <source>
        <strain evidence="11">MIT 97-6194</strain>
    </source>
</reference>
<gene>
    <name evidence="10" type="ORF">DCO61_05035</name>
    <name evidence="11" type="ORF">LS64_003775</name>
</gene>
<keyword evidence="12" id="KW-1185">Reference proteome</keyword>
<dbReference type="Pfam" id="PF02811">
    <property type="entry name" value="PHP"/>
    <property type="match status" value="1"/>
</dbReference>
<evidence type="ECO:0000256" key="1">
    <source>
        <dbReference type="ARBA" id="ARBA00004970"/>
    </source>
</evidence>
<dbReference type="Proteomes" id="UP000477070">
    <property type="component" value="Unassembled WGS sequence"/>
</dbReference>
<dbReference type="EMBL" id="QBIU01000001">
    <property type="protein sequence ID" value="MWV69386.1"/>
    <property type="molecule type" value="Genomic_DNA"/>
</dbReference>
<evidence type="ECO:0000313" key="13">
    <source>
        <dbReference type="Proteomes" id="UP000477070"/>
    </source>
</evidence>
<comment type="similarity">
    <text evidence="2 8">Belongs to the PHP hydrolase family. HisK subfamily.</text>
</comment>
<reference evidence="11 12" key="2">
    <citation type="journal article" date="2016" name="Infect. Immun.">
        <title>Helicobacter saguini, a Novel Helicobacter Isolated from Cotton-Top Tamarins with Ulcerative Colitis, Has Proinflammatory Properties and Induces Typhlocolitis and Dysplasia in Gnotobiotic IL-10-/- Mice.</title>
        <authorList>
            <person name="Shen Z."/>
            <person name="Mannion A."/>
            <person name="Whary M.T."/>
            <person name="Muthupalani S."/>
            <person name="Sheh A."/>
            <person name="Feng Y."/>
            <person name="Gong G."/>
            <person name="Vandamme P."/>
            <person name="Holcombe H.R."/>
            <person name="Paster B.J."/>
            <person name="Fox J.G."/>
        </authorList>
    </citation>
    <scope>NUCLEOTIDE SEQUENCE [LARGE SCALE GENOMIC DNA]</scope>
    <source>
        <strain evidence="11 12">MIT 97-6194</strain>
    </source>
</reference>
<evidence type="ECO:0000256" key="6">
    <source>
        <dbReference type="ARBA" id="ARBA00023102"/>
    </source>
</evidence>
<dbReference type="GO" id="GO:0005737">
    <property type="term" value="C:cytoplasm"/>
    <property type="evidence" value="ECO:0007669"/>
    <property type="project" value="TreeGrafter"/>
</dbReference>
<name>A0A347VT04_9HELI</name>
<dbReference type="NCBIfam" id="NF005596">
    <property type="entry name" value="PRK07328.1"/>
    <property type="match status" value="1"/>
</dbReference>
<comment type="catalytic activity">
    <reaction evidence="7 8">
        <text>L-histidinol phosphate + H2O = L-histidinol + phosphate</text>
        <dbReference type="Rhea" id="RHEA:14465"/>
        <dbReference type="ChEBI" id="CHEBI:15377"/>
        <dbReference type="ChEBI" id="CHEBI:43474"/>
        <dbReference type="ChEBI" id="CHEBI:57699"/>
        <dbReference type="ChEBI" id="CHEBI:57980"/>
        <dbReference type="EC" id="3.1.3.15"/>
    </reaction>
</comment>
<dbReference type="InterPro" id="IPR016195">
    <property type="entry name" value="Pol/histidinol_Pase-like"/>
</dbReference>
<evidence type="ECO:0000313" key="12">
    <source>
        <dbReference type="Proteomes" id="UP000029714"/>
    </source>
</evidence>
<dbReference type="CDD" id="cd12110">
    <property type="entry name" value="PHP_HisPPase_Hisj_like"/>
    <property type="match status" value="1"/>
</dbReference>
<dbReference type="STRING" id="1548018.LS64_14610"/>